<keyword evidence="2" id="KW-1185">Reference proteome</keyword>
<evidence type="ECO:0000313" key="2">
    <source>
        <dbReference type="Proteomes" id="UP000299102"/>
    </source>
</evidence>
<protein>
    <submittedName>
        <fullName evidence="1">Uncharacterized protein</fullName>
    </submittedName>
</protein>
<accession>A0A4C1WEM9</accession>
<dbReference type="AlphaFoldDB" id="A0A4C1WEM9"/>
<proteinExistence type="predicted"/>
<gene>
    <name evidence="1" type="ORF">EVAR_45509_1</name>
</gene>
<reference evidence="1 2" key="1">
    <citation type="journal article" date="2019" name="Commun. Biol.">
        <title>The bagworm genome reveals a unique fibroin gene that provides high tensile strength.</title>
        <authorList>
            <person name="Kono N."/>
            <person name="Nakamura H."/>
            <person name="Ohtoshi R."/>
            <person name="Tomita M."/>
            <person name="Numata K."/>
            <person name="Arakawa K."/>
        </authorList>
    </citation>
    <scope>NUCLEOTIDE SEQUENCE [LARGE SCALE GENOMIC DNA]</scope>
</reference>
<comment type="caution">
    <text evidence="1">The sequence shown here is derived from an EMBL/GenBank/DDBJ whole genome shotgun (WGS) entry which is preliminary data.</text>
</comment>
<dbReference type="Proteomes" id="UP000299102">
    <property type="component" value="Unassembled WGS sequence"/>
</dbReference>
<dbReference type="EMBL" id="BGZK01000546">
    <property type="protein sequence ID" value="GBP49533.1"/>
    <property type="molecule type" value="Genomic_DNA"/>
</dbReference>
<sequence length="100" mass="11785">MDVYHAIMVANRRSLFLFLMELAWRCRYSMPLLLSGTVALLGQAWMFQIRVHTVRNLQESDVHLHLNYYDEEEEQAPDSESWETDSTNSWETIVEEVAYG</sequence>
<name>A0A4C1WEM9_EUMVA</name>
<organism evidence="1 2">
    <name type="scientific">Eumeta variegata</name>
    <name type="common">Bagworm moth</name>
    <name type="synonym">Eumeta japonica</name>
    <dbReference type="NCBI Taxonomy" id="151549"/>
    <lineage>
        <taxon>Eukaryota</taxon>
        <taxon>Metazoa</taxon>
        <taxon>Ecdysozoa</taxon>
        <taxon>Arthropoda</taxon>
        <taxon>Hexapoda</taxon>
        <taxon>Insecta</taxon>
        <taxon>Pterygota</taxon>
        <taxon>Neoptera</taxon>
        <taxon>Endopterygota</taxon>
        <taxon>Lepidoptera</taxon>
        <taxon>Glossata</taxon>
        <taxon>Ditrysia</taxon>
        <taxon>Tineoidea</taxon>
        <taxon>Psychidae</taxon>
        <taxon>Oiketicinae</taxon>
        <taxon>Eumeta</taxon>
    </lineage>
</organism>
<evidence type="ECO:0000313" key="1">
    <source>
        <dbReference type="EMBL" id="GBP49533.1"/>
    </source>
</evidence>
<dbReference type="OrthoDB" id="6626870at2759"/>